<dbReference type="AlphaFoldDB" id="F2PK89"/>
<name>F2PK89_TRIEC</name>
<sequence>MGRKKAIAAGRRAGGKPMTSIESVGILDKQASKQASIVIRSRPVISRIGQGQHLAKQPVWIGTGRLGRAQSRADMGHPCCIGSCPISTLICSSRRILSSNIKFSPPLDGFADISNRRALHLPSYKFSNSADDMLQVLPLTASDCLSLAFVSPSVSRGDGLS</sequence>
<organism evidence="1 2">
    <name type="scientific">Trichophyton equinum (strain ATCC MYA-4606 / CBS 127.97)</name>
    <name type="common">Horse ringworm fungus</name>
    <dbReference type="NCBI Taxonomy" id="559882"/>
    <lineage>
        <taxon>Eukaryota</taxon>
        <taxon>Fungi</taxon>
        <taxon>Dikarya</taxon>
        <taxon>Ascomycota</taxon>
        <taxon>Pezizomycotina</taxon>
        <taxon>Eurotiomycetes</taxon>
        <taxon>Eurotiomycetidae</taxon>
        <taxon>Onygenales</taxon>
        <taxon>Arthrodermataceae</taxon>
        <taxon>Trichophyton</taxon>
    </lineage>
</organism>
<dbReference type="VEuPathDB" id="FungiDB:TEQG_01345"/>
<dbReference type="HOGENOM" id="CLU_1644918_0_0_1"/>
<evidence type="ECO:0000313" key="2">
    <source>
        <dbReference type="Proteomes" id="UP000009169"/>
    </source>
</evidence>
<protein>
    <submittedName>
        <fullName evidence="1">Uncharacterized protein</fullName>
    </submittedName>
</protein>
<dbReference type="Proteomes" id="UP000009169">
    <property type="component" value="Unassembled WGS sequence"/>
</dbReference>
<proteinExistence type="predicted"/>
<dbReference type="EMBL" id="DS995721">
    <property type="protein sequence ID" value="EGE02307.1"/>
    <property type="molecule type" value="Genomic_DNA"/>
</dbReference>
<reference evidence="2" key="1">
    <citation type="journal article" date="2012" name="MBio">
        <title>Comparative genome analysis of Trichophyton rubrum and related dermatophytes reveals candidate genes involved in infection.</title>
        <authorList>
            <person name="Martinez D.A."/>
            <person name="Oliver B.G."/>
            <person name="Graeser Y."/>
            <person name="Goldberg J.M."/>
            <person name="Li W."/>
            <person name="Martinez-Rossi N.M."/>
            <person name="Monod M."/>
            <person name="Shelest E."/>
            <person name="Barton R.C."/>
            <person name="Birch E."/>
            <person name="Brakhage A.A."/>
            <person name="Chen Z."/>
            <person name="Gurr S.J."/>
            <person name="Heiman D."/>
            <person name="Heitman J."/>
            <person name="Kosti I."/>
            <person name="Rossi A."/>
            <person name="Saif S."/>
            <person name="Samalova M."/>
            <person name="Saunders C.W."/>
            <person name="Shea T."/>
            <person name="Summerbell R.C."/>
            <person name="Xu J."/>
            <person name="Young S."/>
            <person name="Zeng Q."/>
            <person name="Birren B.W."/>
            <person name="Cuomo C.A."/>
            <person name="White T.C."/>
        </authorList>
    </citation>
    <scope>NUCLEOTIDE SEQUENCE [LARGE SCALE GENOMIC DNA]</scope>
    <source>
        <strain evidence="2">ATCC MYA-4606 / CBS 127.97</strain>
    </source>
</reference>
<keyword evidence="2" id="KW-1185">Reference proteome</keyword>
<evidence type="ECO:0000313" key="1">
    <source>
        <dbReference type="EMBL" id="EGE02307.1"/>
    </source>
</evidence>
<gene>
    <name evidence="1" type="ORF">TEQG_01345</name>
</gene>
<accession>F2PK89</accession>